<evidence type="ECO:0000313" key="4">
    <source>
        <dbReference type="Proteomes" id="UP000824208"/>
    </source>
</evidence>
<dbReference type="EMBL" id="DWYC01000035">
    <property type="protein sequence ID" value="HJB56535.1"/>
    <property type="molecule type" value="Genomic_DNA"/>
</dbReference>
<dbReference type="GO" id="GO:0061504">
    <property type="term" value="P:cyclic threonylcarbamoyladenosine biosynthetic process"/>
    <property type="evidence" value="ECO:0007669"/>
    <property type="project" value="TreeGrafter"/>
</dbReference>
<dbReference type="Pfam" id="PF00899">
    <property type="entry name" value="ThiF"/>
    <property type="match status" value="1"/>
</dbReference>
<dbReference type="InterPro" id="IPR045886">
    <property type="entry name" value="ThiF/MoeB/HesA"/>
</dbReference>
<dbReference type="AlphaFoldDB" id="A0A9D2S5V2"/>
<feature type="domain" description="THIF-type NAD/FAD binding fold" evidence="2">
    <location>
        <begin position="6"/>
        <end position="237"/>
    </location>
</feature>
<feature type="region of interest" description="Disordered" evidence="1">
    <location>
        <begin position="189"/>
        <end position="210"/>
    </location>
</feature>
<sequence length="241" mass="26221">MQEQFSRTAMLLGEGAVERLWNCHVAVFGLGGVGSWTVEALARSGVGALTLIDQDEVSLTNLNRQLGALHSTLGRPKAEVLAERVRDISPQCRVIPLAARYEAETREDFFRTRYDYIVDAIDLVSCKLDLIQTALERGIPILSALGTGNKLDPTQFRIGDIAKTEGCPLARVVRKELRARGIRHHRVLWSPEPPVTPGESGEAPPPGRRSIPGSVAWVPACAGLMLAGDVVQALAQREKTV</sequence>
<evidence type="ECO:0000256" key="1">
    <source>
        <dbReference type="SAM" id="MobiDB-lite"/>
    </source>
</evidence>
<dbReference type="CDD" id="cd00755">
    <property type="entry name" value="YgdL_like"/>
    <property type="match status" value="1"/>
</dbReference>
<name>A0A9D2S5V2_9FIRM</name>
<evidence type="ECO:0000259" key="2">
    <source>
        <dbReference type="Pfam" id="PF00899"/>
    </source>
</evidence>
<dbReference type="PANTHER" id="PTHR43267">
    <property type="entry name" value="TRNA THREONYLCARBAMOYLADENOSINE DEHYDRATASE"/>
    <property type="match status" value="1"/>
</dbReference>
<dbReference type="GO" id="GO:0061503">
    <property type="term" value="F:tRNA threonylcarbamoyladenosine dehydratase"/>
    <property type="evidence" value="ECO:0007669"/>
    <property type="project" value="TreeGrafter"/>
</dbReference>
<dbReference type="Gene3D" id="3.40.50.720">
    <property type="entry name" value="NAD(P)-binding Rossmann-like Domain"/>
    <property type="match status" value="1"/>
</dbReference>
<proteinExistence type="predicted"/>
<dbReference type="InterPro" id="IPR000594">
    <property type="entry name" value="ThiF_NAD_FAD-bd"/>
</dbReference>
<accession>A0A9D2S5V2</accession>
<reference evidence="3" key="1">
    <citation type="journal article" date="2021" name="PeerJ">
        <title>Extensive microbial diversity within the chicken gut microbiome revealed by metagenomics and culture.</title>
        <authorList>
            <person name="Gilroy R."/>
            <person name="Ravi A."/>
            <person name="Getino M."/>
            <person name="Pursley I."/>
            <person name="Horton D.L."/>
            <person name="Alikhan N.F."/>
            <person name="Baker D."/>
            <person name="Gharbi K."/>
            <person name="Hall N."/>
            <person name="Watson M."/>
            <person name="Adriaenssens E.M."/>
            <person name="Foster-Nyarko E."/>
            <person name="Jarju S."/>
            <person name="Secka A."/>
            <person name="Antonio M."/>
            <person name="Oren A."/>
            <person name="Chaudhuri R.R."/>
            <person name="La Ragione R."/>
            <person name="Hildebrand F."/>
            <person name="Pallen M.J."/>
        </authorList>
    </citation>
    <scope>NUCLEOTIDE SEQUENCE</scope>
    <source>
        <strain evidence="3">CHK189-11263</strain>
    </source>
</reference>
<evidence type="ECO:0000313" key="3">
    <source>
        <dbReference type="EMBL" id="HJB56535.1"/>
    </source>
</evidence>
<dbReference type="SUPFAM" id="SSF69572">
    <property type="entry name" value="Activating enzymes of the ubiquitin-like proteins"/>
    <property type="match status" value="1"/>
</dbReference>
<gene>
    <name evidence="3" type="ORF">H9714_03190</name>
</gene>
<protein>
    <submittedName>
        <fullName evidence="3">tRNA threonylcarbamoyladenosine dehydratase</fullName>
    </submittedName>
</protein>
<organism evidence="3 4">
    <name type="scientific">Candidatus Flavonifractor intestinipullorum</name>
    <dbReference type="NCBI Taxonomy" id="2838587"/>
    <lineage>
        <taxon>Bacteria</taxon>
        <taxon>Bacillati</taxon>
        <taxon>Bacillota</taxon>
        <taxon>Clostridia</taxon>
        <taxon>Eubacteriales</taxon>
        <taxon>Oscillospiraceae</taxon>
        <taxon>Flavonifractor</taxon>
    </lineage>
</organism>
<reference evidence="3" key="2">
    <citation type="submission" date="2021-04" db="EMBL/GenBank/DDBJ databases">
        <authorList>
            <person name="Gilroy R."/>
        </authorList>
    </citation>
    <scope>NUCLEOTIDE SEQUENCE</scope>
    <source>
        <strain evidence="3">CHK189-11263</strain>
    </source>
</reference>
<dbReference type="Proteomes" id="UP000824208">
    <property type="component" value="Unassembled WGS sequence"/>
</dbReference>
<dbReference type="PANTHER" id="PTHR43267:SF1">
    <property type="entry name" value="TRNA THREONYLCARBAMOYLADENOSINE DEHYDRATASE"/>
    <property type="match status" value="1"/>
</dbReference>
<dbReference type="InterPro" id="IPR035985">
    <property type="entry name" value="Ubiquitin-activating_enz"/>
</dbReference>
<dbReference type="GO" id="GO:0008641">
    <property type="term" value="F:ubiquitin-like modifier activating enzyme activity"/>
    <property type="evidence" value="ECO:0007669"/>
    <property type="project" value="InterPro"/>
</dbReference>
<comment type="caution">
    <text evidence="3">The sequence shown here is derived from an EMBL/GenBank/DDBJ whole genome shotgun (WGS) entry which is preliminary data.</text>
</comment>